<feature type="binding site" evidence="9">
    <location>
        <begin position="98"/>
        <end position="107"/>
    </location>
    <ligand>
        <name>FMN</name>
        <dbReference type="ChEBI" id="CHEBI:58210"/>
    </ligand>
</feature>
<evidence type="ECO:0000256" key="3">
    <source>
        <dbReference type="ARBA" id="ARBA00022490"/>
    </source>
</evidence>
<dbReference type="PRINTS" id="PR00369">
    <property type="entry name" value="FLAVODOXIN"/>
</dbReference>
<dbReference type="InterPro" id="IPR023173">
    <property type="entry name" value="NADPH_Cyt_P450_Rdtase_alpha"/>
</dbReference>
<feature type="binding site" evidence="9">
    <location>
        <begin position="417"/>
        <end position="420"/>
    </location>
    <ligand>
        <name>FAD</name>
        <dbReference type="ChEBI" id="CHEBI:57692"/>
    </ligand>
</feature>
<feature type="binding site" evidence="9">
    <location>
        <begin position="60"/>
        <end position="63"/>
    </location>
    <ligand>
        <name>FMN</name>
        <dbReference type="ChEBI" id="CHEBI:58210"/>
    </ligand>
</feature>
<dbReference type="Gene3D" id="3.40.50.360">
    <property type="match status" value="1"/>
</dbReference>
<evidence type="ECO:0000256" key="5">
    <source>
        <dbReference type="ARBA" id="ARBA00022643"/>
    </source>
</evidence>
<dbReference type="PANTHER" id="PTHR19384">
    <property type="entry name" value="NITRIC OXIDE SYNTHASE-RELATED"/>
    <property type="match status" value="1"/>
</dbReference>
<dbReference type="InterPro" id="IPR001433">
    <property type="entry name" value="OxRdtase_FAD/NAD-bd"/>
</dbReference>
<dbReference type="SUPFAM" id="SSF63380">
    <property type="entry name" value="Riboflavin synthase domain-like"/>
    <property type="match status" value="1"/>
</dbReference>
<evidence type="ECO:0000259" key="11">
    <source>
        <dbReference type="PROSITE" id="PS51384"/>
    </source>
</evidence>
<keyword evidence="4 9" id="KW-0285">Flavoprotein</keyword>
<feature type="binding site" evidence="9">
    <location>
        <position position="133"/>
    </location>
    <ligand>
        <name>FMN</name>
        <dbReference type="ChEBI" id="CHEBI:58210"/>
    </ligand>
</feature>
<dbReference type="GeneID" id="100370153"/>
<feature type="binding site" evidence="9">
    <location>
        <position position="461"/>
    </location>
    <ligand>
        <name>NADP(+)</name>
        <dbReference type="ChEBI" id="CHEBI:58349"/>
    </ligand>
</feature>
<keyword evidence="8 9" id="KW-0560">Oxidoreductase</keyword>
<keyword evidence="5 9" id="KW-0288">FMN</keyword>
<dbReference type="Pfam" id="PF00258">
    <property type="entry name" value="Flavodoxin_1"/>
    <property type="match status" value="1"/>
</dbReference>
<dbReference type="Gene3D" id="1.20.990.10">
    <property type="entry name" value="NADPH-cytochrome p450 Reductase, Chain A, domain 3"/>
    <property type="match status" value="1"/>
</dbReference>
<dbReference type="InterPro" id="IPR017938">
    <property type="entry name" value="Riboflavin_synthase-like_b-brl"/>
</dbReference>
<feature type="binding site" evidence="9">
    <location>
        <begin position="383"/>
        <end position="386"/>
    </location>
    <ligand>
        <name>FAD</name>
        <dbReference type="ChEBI" id="CHEBI:57692"/>
    </ligand>
</feature>
<sequence length="598" mass="68249">MEEKRSILVLYGSQTGTAQDVAERVGREAKRRHFSTRVVSMDEYIISELIQESIVIFVCATTGQGDEPDNMKMFWKFLLRKNLPSDSLHQVKFGVIGLGDSSYQKFNFVAKRLNRRLLQLGGHSLIAPGLADDQHDLGPDAVVDFWLKELWEKLLTMYPLPQGKEMISADVCPLSKYRVEFVESVSEKLQYQTEKISHFHGNIPSQKNPLYAKLISNERVTAADHWQDVRLVKIDITGSNVSYCPGDVAMIQPANLSDAVEDFLKLMQLDANQQFVLSQNDPDVLLPYQLPQPCSIRHLVTYYFDLNAIPRRWFFELLSHFATNELEKEKLQEFASTEGQQELFTYCNRPRRTTLETLSDFPHAVSSIPFKYLFDLLPPIQSRAFSIASSIQAYPNEIHLLVAVVKYKSRLIKPRRGLCSTWLANLNPKDGVIRVPIWIVRGTIAFPTSPDVPVIMVGPGTGCAPFRAFIQERATNNIGGNVLYFGCRSSTKDFFCREEWSALVNKNLLKLYTAFSRDQEDKIYVQHRLAECESLLWDLIEKQGAMFFIAGNSKQMPDAVKDALKKVIKDGGEFSEEQADNYVKKLEKVKRFQSETWS</sequence>
<comment type="subcellular location">
    <subcellularLocation>
        <location evidence="9">Cytoplasm</location>
    </subcellularLocation>
</comment>
<evidence type="ECO:0000313" key="12">
    <source>
        <dbReference type="Proteomes" id="UP000694865"/>
    </source>
</evidence>
<dbReference type="InterPro" id="IPR029039">
    <property type="entry name" value="Flavoprotein-like_sf"/>
</dbReference>
<comment type="catalytic activity">
    <reaction evidence="9">
        <text>2 oxidized [2Fe-2S]-[protein] + NADPH = 2 reduced [2Fe-2S]-[protein] + NADP(+) + H(+)</text>
        <dbReference type="Rhea" id="RHEA:67716"/>
        <dbReference type="Rhea" id="RHEA-COMP:17327"/>
        <dbReference type="Rhea" id="RHEA-COMP:17328"/>
        <dbReference type="ChEBI" id="CHEBI:15378"/>
        <dbReference type="ChEBI" id="CHEBI:33737"/>
        <dbReference type="ChEBI" id="CHEBI:33738"/>
        <dbReference type="ChEBI" id="CHEBI:57783"/>
        <dbReference type="ChEBI" id="CHEBI:58349"/>
    </reaction>
</comment>
<dbReference type="RefSeq" id="XP_002732733.1">
    <property type="nucleotide sequence ID" value="XM_002732687.2"/>
</dbReference>
<feature type="binding site" evidence="9">
    <location>
        <position position="597"/>
    </location>
    <ligand>
        <name>FAD</name>
        <dbReference type="ChEBI" id="CHEBI:57692"/>
    </ligand>
</feature>
<evidence type="ECO:0000256" key="1">
    <source>
        <dbReference type="ARBA" id="ARBA00001917"/>
    </source>
</evidence>
<dbReference type="Gene3D" id="2.40.30.10">
    <property type="entry name" value="Translation factors"/>
    <property type="match status" value="1"/>
</dbReference>
<gene>
    <name evidence="13" type="primary">NDOR1</name>
</gene>
<dbReference type="PROSITE" id="PS51384">
    <property type="entry name" value="FAD_FR"/>
    <property type="match status" value="1"/>
</dbReference>
<protein>
    <recommendedName>
        <fullName evidence="9">NADPH-dependent diflavin oxidoreductase 1</fullName>
        <ecNumber evidence="9">1.18.1.-</ecNumber>
    </recommendedName>
    <alternativeName>
        <fullName evidence="9">NADPH-dependent FMN and FAD-containing oxidoreductase</fullName>
    </alternativeName>
</protein>
<evidence type="ECO:0000256" key="2">
    <source>
        <dbReference type="ARBA" id="ARBA00001974"/>
    </source>
</evidence>
<keyword evidence="12" id="KW-1185">Reference proteome</keyword>
<dbReference type="InterPro" id="IPR003097">
    <property type="entry name" value="CysJ-like_FAD-binding"/>
</dbReference>
<dbReference type="InterPro" id="IPR001094">
    <property type="entry name" value="Flavdoxin-like"/>
</dbReference>
<dbReference type="PROSITE" id="PS50902">
    <property type="entry name" value="FLAVODOXIN_LIKE"/>
    <property type="match status" value="1"/>
</dbReference>
<dbReference type="InterPro" id="IPR017927">
    <property type="entry name" value="FAD-bd_FR_type"/>
</dbReference>
<dbReference type="InterPro" id="IPR028879">
    <property type="entry name" value="NDOR1"/>
</dbReference>
<evidence type="ECO:0000256" key="4">
    <source>
        <dbReference type="ARBA" id="ARBA00022630"/>
    </source>
</evidence>
<dbReference type="SUPFAM" id="SSF52343">
    <property type="entry name" value="Ferredoxin reductase-like, C-terminal NADP-linked domain"/>
    <property type="match status" value="1"/>
</dbReference>
<feature type="domain" description="FAD-binding FR-type" evidence="11">
    <location>
        <begin position="207"/>
        <end position="447"/>
    </location>
</feature>
<keyword evidence="3 9" id="KW-0963">Cytoplasm</keyword>
<reference evidence="13" key="1">
    <citation type="submission" date="2025-08" db="UniProtKB">
        <authorList>
            <consortium name="RefSeq"/>
        </authorList>
    </citation>
    <scope>IDENTIFICATION</scope>
    <source>
        <tissue evidence="13">Testes</tissue>
    </source>
</reference>
<keyword evidence="7 9" id="KW-0521">NADP</keyword>
<comment type="similarity">
    <text evidence="9">Belongs to the NADPH-dependent diflavin oxidoreductase NDOR1 family.</text>
</comment>
<dbReference type="EC" id="1.18.1.-" evidence="9"/>
<keyword evidence="6 9" id="KW-0274">FAD</keyword>
<organism evidence="12 13">
    <name type="scientific">Saccoglossus kowalevskii</name>
    <name type="common">Acorn worm</name>
    <dbReference type="NCBI Taxonomy" id="10224"/>
    <lineage>
        <taxon>Eukaryota</taxon>
        <taxon>Metazoa</taxon>
        <taxon>Hemichordata</taxon>
        <taxon>Enteropneusta</taxon>
        <taxon>Harrimaniidae</taxon>
        <taxon>Saccoglossus</taxon>
    </lineage>
</organism>
<evidence type="ECO:0000256" key="6">
    <source>
        <dbReference type="ARBA" id="ARBA00022827"/>
    </source>
</evidence>
<comment type="function">
    <text evidence="9">NADPH-dependent reductase which is a central component of the cytosolic iron-sulfur (Fe-S) protein assembly (CIA) machinery. Transfers electrons from NADPH via its FAD and FMN prosthetic groups to the [2Fe-2S] cluster of the anamorsin/DRE2 homolog, another key component of the CIA machinery. In turn, this reduced cluster provides electrons for assembly of cytosolic iron-sulfur cluster proteins.</text>
</comment>
<dbReference type="InterPro" id="IPR001709">
    <property type="entry name" value="Flavoprot_Pyr_Nucl_cyt_Rdtase"/>
</dbReference>
<evidence type="ECO:0000313" key="13">
    <source>
        <dbReference type="RefSeq" id="XP_002732733.1"/>
    </source>
</evidence>
<evidence type="ECO:0000256" key="8">
    <source>
        <dbReference type="ARBA" id="ARBA00023002"/>
    </source>
</evidence>
<evidence type="ECO:0000256" key="7">
    <source>
        <dbReference type="ARBA" id="ARBA00022857"/>
    </source>
</evidence>
<comment type="cofactor">
    <cofactor evidence="1 9">
        <name>FMN</name>
        <dbReference type="ChEBI" id="CHEBI:58210"/>
    </cofactor>
</comment>
<feature type="binding site" evidence="9">
    <location>
        <position position="351"/>
    </location>
    <ligand>
        <name>FAD</name>
        <dbReference type="ChEBI" id="CHEBI:57692"/>
    </ligand>
</feature>
<comment type="cofactor">
    <cofactor evidence="2 9">
        <name>FAD</name>
        <dbReference type="ChEBI" id="CHEBI:57692"/>
    </cofactor>
</comment>
<comment type="similarity">
    <text evidence="9">In the N-terminal section; belongs to the flavodoxin family.</text>
</comment>
<feature type="binding site" evidence="9">
    <location>
        <begin position="13"/>
        <end position="18"/>
    </location>
    <ligand>
        <name>FMN</name>
        <dbReference type="ChEBI" id="CHEBI:58210"/>
    </ligand>
</feature>
<dbReference type="Pfam" id="PF00667">
    <property type="entry name" value="FAD_binding_1"/>
    <property type="match status" value="1"/>
</dbReference>
<dbReference type="InterPro" id="IPR008254">
    <property type="entry name" value="Flavodoxin/NO_synth"/>
</dbReference>
<comment type="similarity">
    <text evidence="9">In the C-terminal section; belongs to the flavoprotein pyridine nucleotide cytochrome reductase family.</text>
</comment>
<feature type="binding site" evidence="9">
    <location>
        <begin position="516"/>
        <end position="517"/>
    </location>
    <ligand>
        <name>NADP(+)</name>
        <dbReference type="ChEBI" id="CHEBI:58349"/>
    </ligand>
</feature>
<evidence type="ECO:0000259" key="10">
    <source>
        <dbReference type="PROSITE" id="PS50902"/>
    </source>
</evidence>
<dbReference type="PANTHER" id="PTHR19384:SF10">
    <property type="entry name" value="NADPH-DEPENDENT DIFLAVIN OXIDOREDUCTASE 1"/>
    <property type="match status" value="1"/>
</dbReference>
<dbReference type="Gene3D" id="3.40.50.80">
    <property type="entry name" value="Nucleotide-binding domain of ferredoxin-NADP reductase (FNR) module"/>
    <property type="match status" value="1"/>
</dbReference>
<name>A0ABM0GLS0_SACKO</name>
<dbReference type="HAMAP" id="MF_03178">
    <property type="entry name" value="NDOR1"/>
    <property type="match status" value="1"/>
</dbReference>
<dbReference type="SUPFAM" id="SSF52218">
    <property type="entry name" value="Flavoproteins"/>
    <property type="match status" value="1"/>
</dbReference>
<feature type="domain" description="Flavodoxin-like" evidence="10">
    <location>
        <begin position="7"/>
        <end position="151"/>
    </location>
</feature>
<dbReference type="PRINTS" id="PR00371">
    <property type="entry name" value="FPNCR"/>
</dbReference>
<evidence type="ECO:0000256" key="9">
    <source>
        <dbReference type="HAMAP-Rule" id="MF_03178"/>
    </source>
</evidence>
<dbReference type="Pfam" id="PF00175">
    <property type="entry name" value="NAD_binding_1"/>
    <property type="match status" value="1"/>
</dbReference>
<accession>A0ABM0GLS0</accession>
<dbReference type="InterPro" id="IPR039261">
    <property type="entry name" value="FNR_nucleotide-bd"/>
</dbReference>
<dbReference type="Proteomes" id="UP000694865">
    <property type="component" value="Unplaced"/>
</dbReference>
<proteinExistence type="inferred from homology"/>
<feature type="binding site" evidence="9">
    <location>
        <begin position="522"/>
        <end position="526"/>
    </location>
    <ligand>
        <name>NADP(+)</name>
        <dbReference type="ChEBI" id="CHEBI:58349"/>
    </ligand>
</feature>
<comment type="caution">
    <text evidence="9">Lacks conserved residue(s) required for the propagation of feature annotation.</text>
</comment>